<dbReference type="GO" id="GO:0003676">
    <property type="term" value="F:nucleic acid binding"/>
    <property type="evidence" value="ECO:0007669"/>
    <property type="project" value="InterPro"/>
</dbReference>
<dbReference type="AlphaFoldDB" id="A0A4C1VH43"/>
<sequence length="179" mass="20648">MDKKAEHFLAKSIRYNFREIGAEGQEVQLFWLKAHIGTAGNERVNELTKTAAQRFDAPPDYEKVSLSKKRFETILSASGKTVVKQWEITRQFLSNVKERFRILRSSRLTLTQVQVLKGHVQLQLEHKIEQNLAQEAVPHIVANQTKGLLFLQNAEVVFRIATKRNSDHQMRISTHIDSQ</sequence>
<dbReference type="InterPro" id="IPR002156">
    <property type="entry name" value="RNaseH_domain"/>
</dbReference>
<accession>A0A4C1VH43</accession>
<evidence type="ECO:0000259" key="1">
    <source>
        <dbReference type="PROSITE" id="PS50879"/>
    </source>
</evidence>
<comment type="caution">
    <text evidence="2">The sequence shown here is derived from an EMBL/GenBank/DDBJ whole genome shotgun (WGS) entry which is preliminary data.</text>
</comment>
<proteinExistence type="predicted"/>
<evidence type="ECO:0000313" key="3">
    <source>
        <dbReference type="Proteomes" id="UP000299102"/>
    </source>
</evidence>
<dbReference type="PROSITE" id="PS50879">
    <property type="entry name" value="RNASE_H_1"/>
    <property type="match status" value="1"/>
</dbReference>
<evidence type="ECO:0000313" key="2">
    <source>
        <dbReference type="EMBL" id="GBP37607.1"/>
    </source>
</evidence>
<gene>
    <name evidence="2" type="ORF">EVAR_34644_1</name>
</gene>
<organism evidence="2 3">
    <name type="scientific">Eumeta variegata</name>
    <name type="common">Bagworm moth</name>
    <name type="synonym">Eumeta japonica</name>
    <dbReference type="NCBI Taxonomy" id="151549"/>
    <lineage>
        <taxon>Eukaryota</taxon>
        <taxon>Metazoa</taxon>
        <taxon>Ecdysozoa</taxon>
        <taxon>Arthropoda</taxon>
        <taxon>Hexapoda</taxon>
        <taxon>Insecta</taxon>
        <taxon>Pterygota</taxon>
        <taxon>Neoptera</taxon>
        <taxon>Endopterygota</taxon>
        <taxon>Lepidoptera</taxon>
        <taxon>Glossata</taxon>
        <taxon>Ditrysia</taxon>
        <taxon>Tineoidea</taxon>
        <taxon>Psychidae</taxon>
        <taxon>Oiketicinae</taxon>
        <taxon>Eumeta</taxon>
    </lineage>
</organism>
<dbReference type="EMBL" id="BGZK01000336">
    <property type="protein sequence ID" value="GBP37607.1"/>
    <property type="molecule type" value="Genomic_DNA"/>
</dbReference>
<reference evidence="2 3" key="1">
    <citation type="journal article" date="2019" name="Commun. Biol.">
        <title>The bagworm genome reveals a unique fibroin gene that provides high tensile strength.</title>
        <authorList>
            <person name="Kono N."/>
            <person name="Nakamura H."/>
            <person name="Ohtoshi R."/>
            <person name="Tomita M."/>
            <person name="Numata K."/>
            <person name="Arakawa K."/>
        </authorList>
    </citation>
    <scope>NUCLEOTIDE SEQUENCE [LARGE SCALE GENOMIC DNA]</scope>
</reference>
<dbReference type="Proteomes" id="UP000299102">
    <property type="component" value="Unassembled WGS sequence"/>
</dbReference>
<feature type="domain" description="RNase H type-1" evidence="1">
    <location>
        <begin position="1"/>
        <end position="53"/>
    </location>
</feature>
<dbReference type="OrthoDB" id="411823at2759"/>
<protein>
    <recommendedName>
        <fullName evidence="1">RNase H type-1 domain-containing protein</fullName>
    </recommendedName>
</protein>
<name>A0A4C1VH43_EUMVA</name>
<dbReference type="GO" id="GO:0004523">
    <property type="term" value="F:RNA-DNA hybrid ribonuclease activity"/>
    <property type="evidence" value="ECO:0007669"/>
    <property type="project" value="InterPro"/>
</dbReference>
<keyword evidence="3" id="KW-1185">Reference proteome</keyword>